<dbReference type="InterPro" id="IPR036047">
    <property type="entry name" value="F-box-like_dom_sf"/>
</dbReference>
<comment type="caution">
    <text evidence="2">The sequence shown here is derived from an EMBL/GenBank/DDBJ whole genome shotgun (WGS) entry which is preliminary data.</text>
</comment>
<dbReference type="Pfam" id="PF08268">
    <property type="entry name" value="FBA_3"/>
    <property type="match status" value="1"/>
</dbReference>
<name>A0ABD3AN59_9GENT</name>
<evidence type="ECO:0000313" key="3">
    <source>
        <dbReference type="Proteomes" id="UP001630127"/>
    </source>
</evidence>
<keyword evidence="3" id="KW-1185">Reference proteome</keyword>
<dbReference type="PANTHER" id="PTHR31672">
    <property type="entry name" value="BNACNNG10540D PROTEIN"/>
    <property type="match status" value="1"/>
</dbReference>
<organism evidence="2 3">
    <name type="scientific">Cinchona calisaya</name>
    <dbReference type="NCBI Taxonomy" id="153742"/>
    <lineage>
        <taxon>Eukaryota</taxon>
        <taxon>Viridiplantae</taxon>
        <taxon>Streptophyta</taxon>
        <taxon>Embryophyta</taxon>
        <taxon>Tracheophyta</taxon>
        <taxon>Spermatophyta</taxon>
        <taxon>Magnoliopsida</taxon>
        <taxon>eudicotyledons</taxon>
        <taxon>Gunneridae</taxon>
        <taxon>Pentapetalae</taxon>
        <taxon>asterids</taxon>
        <taxon>lamiids</taxon>
        <taxon>Gentianales</taxon>
        <taxon>Rubiaceae</taxon>
        <taxon>Cinchonoideae</taxon>
        <taxon>Cinchoneae</taxon>
        <taxon>Cinchona</taxon>
    </lineage>
</organism>
<dbReference type="PROSITE" id="PS50181">
    <property type="entry name" value="FBOX"/>
    <property type="match status" value="1"/>
</dbReference>
<dbReference type="Gene3D" id="1.20.1280.50">
    <property type="match status" value="1"/>
</dbReference>
<dbReference type="CDD" id="cd22157">
    <property type="entry name" value="F-box_AtFBW1-like"/>
    <property type="match status" value="1"/>
</dbReference>
<evidence type="ECO:0000313" key="2">
    <source>
        <dbReference type="EMBL" id="KAL3532589.1"/>
    </source>
</evidence>
<evidence type="ECO:0000259" key="1">
    <source>
        <dbReference type="PROSITE" id="PS50181"/>
    </source>
</evidence>
<dbReference type="SMART" id="SM00256">
    <property type="entry name" value="FBOX"/>
    <property type="match status" value="1"/>
</dbReference>
<dbReference type="EMBL" id="JBJUIK010000003">
    <property type="protein sequence ID" value="KAL3532589.1"/>
    <property type="molecule type" value="Genomic_DNA"/>
</dbReference>
<dbReference type="AlphaFoldDB" id="A0ABD3AN59"/>
<protein>
    <recommendedName>
        <fullName evidence="1">F-box domain-containing protein</fullName>
    </recommendedName>
</protein>
<dbReference type="InterPro" id="IPR013187">
    <property type="entry name" value="F-box-assoc_dom_typ3"/>
</dbReference>
<feature type="domain" description="F-box" evidence="1">
    <location>
        <begin position="2"/>
        <end position="47"/>
    </location>
</feature>
<accession>A0ABD3AN59</accession>
<reference evidence="2 3" key="1">
    <citation type="submission" date="2024-11" db="EMBL/GenBank/DDBJ databases">
        <title>A near-complete genome assembly of Cinchona calisaya.</title>
        <authorList>
            <person name="Lian D.C."/>
            <person name="Zhao X.W."/>
            <person name="Wei L."/>
        </authorList>
    </citation>
    <scope>NUCLEOTIDE SEQUENCE [LARGE SCALE GENOMIC DNA]</scope>
    <source>
        <tissue evidence="2">Nenye</tissue>
    </source>
</reference>
<proteinExistence type="predicted"/>
<dbReference type="PANTHER" id="PTHR31672:SF13">
    <property type="entry name" value="F-BOX PROTEIN CPR30-LIKE"/>
    <property type="match status" value="1"/>
</dbReference>
<gene>
    <name evidence="2" type="ORF">ACH5RR_006110</name>
</gene>
<dbReference type="Proteomes" id="UP001630127">
    <property type="component" value="Unassembled WGS sequence"/>
</dbReference>
<dbReference type="InterPro" id="IPR001810">
    <property type="entry name" value="F-box_dom"/>
</dbReference>
<dbReference type="SUPFAM" id="SSF81383">
    <property type="entry name" value="F-box domain"/>
    <property type="match status" value="1"/>
</dbReference>
<sequence length="398" mass="45758">MSSSPTAIPEDVVVAIFLKLPVKSLVQLRCVSKSWLAIIDSPMFIRVHSNQSLKTSFTSSSDIFILSYSSPPCIVDVDDSDFDSHYVTSKELNMNGECVMDLVGYCRGMICLREFSKRDKTINFIICNPLSRESWKVKILWGWDFGYDDHWVFVYDHVNDDLKLVTMADDTIKTIEVYSCFRSHDDDSCKMMIKKKIDNVFPSPDNHNRNSCVFLDGTNSIHWIAKKCGEDDHINHKYDQDKIVAAFNFETESFYLVPLPEAGGDALRITALGSLKGCLIFCELSSDQTIGVWMMKDYGIKESRIRFASLNQVWYMNLIPTAYSKCCRKLLVMRDKKLYWYHLDKKNWRKIQFSGFPNSYIWNTSVCSTSLVRLKAQNNYDESNLTALGLSSIFLVLK</sequence>
<dbReference type="Pfam" id="PF00646">
    <property type="entry name" value="F-box"/>
    <property type="match status" value="1"/>
</dbReference>
<dbReference type="InterPro" id="IPR050796">
    <property type="entry name" value="SCF_F-box_component"/>
</dbReference>